<organism evidence="2 3">
    <name type="scientific">Actinoplanes campanulatus</name>
    <dbReference type="NCBI Taxonomy" id="113559"/>
    <lineage>
        <taxon>Bacteria</taxon>
        <taxon>Bacillati</taxon>
        <taxon>Actinomycetota</taxon>
        <taxon>Actinomycetes</taxon>
        <taxon>Micromonosporales</taxon>
        <taxon>Micromonosporaceae</taxon>
        <taxon>Actinoplanes</taxon>
    </lineage>
</organism>
<evidence type="ECO:0000256" key="1">
    <source>
        <dbReference type="SAM" id="MobiDB-lite"/>
    </source>
</evidence>
<evidence type="ECO:0000313" key="2">
    <source>
        <dbReference type="EMBL" id="MBB3097763.1"/>
    </source>
</evidence>
<dbReference type="Proteomes" id="UP000590749">
    <property type="component" value="Unassembled WGS sequence"/>
</dbReference>
<protein>
    <submittedName>
        <fullName evidence="2">Uncharacterized protein</fullName>
    </submittedName>
</protein>
<proteinExistence type="predicted"/>
<sequence length="97" mass="10853">MPESDAVPNERFRDARIRLFGTRQVLAEAVNMVPTSIVVSENDIGKLKRGEVTWPREPRRSGFPGTTRPARITSASTPSTRTYACCRYRNGGSWQPS</sequence>
<keyword evidence="3" id="KW-1185">Reference proteome</keyword>
<evidence type="ECO:0000313" key="3">
    <source>
        <dbReference type="Proteomes" id="UP000590749"/>
    </source>
</evidence>
<dbReference type="RefSeq" id="WP_183223191.1">
    <property type="nucleotide sequence ID" value="NZ_BMPW01000019.1"/>
</dbReference>
<name>A0A7W5FGM2_9ACTN</name>
<accession>A0A7W5FGM2</accession>
<comment type="caution">
    <text evidence="2">The sequence shown here is derived from an EMBL/GenBank/DDBJ whole genome shotgun (WGS) entry which is preliminary data.</text>
</comment>
<reference evidence="2 3" key="1">
    <citation type="submission" date="2020-08" db="EMBL/GenBank/DDBJ databases">
        <title>Genomic Encyclopedia of Type Strains, Phase III (KMG-III): the genomes of soil and plant-associated and newly described type strains.</title>
        <authorList>
            <person name="Whitman W."/>
        </authorList>
    </citation>
    <scope>NUCLEOTIDE SEQUENCE [LARGE SCALE GENOMIC DNA]</scope>
    <source>
        <strain evidence="2 3">CECT 3287</strain>
    </source>
</reference>
<dbReference type="EMBL" id="JACHXF010000012">
    <property type="protein sequence ID" value="MBB3097763.1"/>
    <property type="molecule type" value="Genomic_DNA"/>
</dbReference>
<dbReference type="AlphaFoldDB" id="A0A7W5FGM2"/>
<feature type="region of interest" description="Disordered" evidence="1">
    <location>
        <begin position="55"/>
        <end position="78"/>
    </location>
</feature>
<gene>
    <name evidence="2" type="ORF">FHR83_005447</name>
</gene>